<dbReference type="AlphaFoldDB" id="A0A1E1L976"/>
<dbReference type="Gene3D" id="3.40.50.1820">
    <property type="entry name" value="alpha/beta hydrolase"/>
    <property type="match status" value="1"/>
</dbReference>
<dbReference type="InterPro" id="IPR050654">
    <property type="entry name" value="AChE-related_enzymes"/>
</dbReference>
<comment type="similarity">
    <text evidence="1 3">Belongs to the type-B carboxylesterase/lipase family.</text>
</comment>
<keyword evidence="3" id="KW-0732">Signal</keyword>
<reference evidence="6" key="1">
    <citation type="submission" date="2016-03" db="EMBL/GenBank/DDBJ databases">
        <authorList>
            <person name="Guldener U."/>
        </authorList>
    </citation>
    <scope>NUCLEOTIDE SEQUENCE [LARGE SCALE GENOMIC DNA]</scope>
    <source>
        <strain evidence="6">04CH-RAC-A.6.1</strain>
    </source>
</reference>
<dbReference type="EMBL" id="FJUX01000092">
    <property type="protein sequence ID" value="CZT07110.1"/>
    <property type="molecule type" value="Genomic_DNA"/>
</dbReference>
<evidence type="ECO:0000256" key="1">
    <source>
        <dbReference type="ARBA" id="ARBA00005964"/>
    </source>
</evidence>
<evidence type="ECO:0000259" key="4">
    <source>
        <dbReference type="Pfam" id="PF00135"/>
    </source>
</evidence>
<dbReference type="InterPro" id="IPR019819">
    <property type="entry name" value="Carboxylesterase_B_CS"/>
</dbReference>
<accession>A0A1E1L976</accession>
<dbReference type="InterPro" id="IPR019826">
    <property type="entry name" value="Carboxylesterase_B_AS"/>
</dbReference>
<dbReference type="GO" id="GO:0052689">
    <property type="term" value="F:carboxylic ester hydrolase activity"/>
    <property type="evidence" value="ECO:0007669"/>
    <property type="project" value="TreeGrafter"/>
</dbReference>
<feature type="domain" description="Carboxylesterase type B" evidence="4">
    <location>
        <begin position="31"/>
        <end position="533"/>
    </location>
</feature>
<dbReference type="PANTHER" id="PTHR43918">
    <property type="entry name" value="ACETYLCHOLINESTERASE"/>
    <property type="match status" value="1"/>
</dbReference>
<dbReference type="Pfam" id="PF00135">
    <property type="entry name" value="COesterase"/>
    <property type="match status" value="1"/>
</dbReference>
<dbReference type="InterPro" id="IPR029058">
    <property type="entry name" value="AB_hydrolase_fold"/>
</dbReference>
<evidence type="ECO:0000256" key="3">
    <source>
        <dbReference type="RuleBase" id="RU361235"/>
    </source>
</evidence>
<dbReference type="OrthoDB" id="408631at2759"/>
<dbReference type="InterPro" id="IPR002018">
    <property type="entry name" value="CarbesteraseB"/>
</dbReference>
<gene>
    <name evidence="5" type="ORF">RAG0_12683</name>
</gene>
<protein>
    <recommendedName>
        <fullName evidence="3">Carboxylic ester hydrolase</fullName>
        <ecNumber evidence="3">3.1.1.-</ecNumber>
    </recommendedName>
</protein>
<name>A0A1E1L976_9HELO</name>
<keyword evidence="2 3" id="KW-0378">Hydrolase</keyword>
<dbReference type="EC" id="3.1.1.-" evidence="3"/>
<proteinExistence type="inferred from homology"/>
<dbReference type="Proteomes" id="UP000178912">
    <property type="component" value="Unassembled WGS sequence"/>
</dbReference>
<sequence length="569" mass="62450">MHLSPSILFLSILLHSPLASATQKCLQPKSAPVVKVLNGSYTGTRLESFKQEAFLGIPFAEPPVGDLRFANPKALERTRWKGVRSAGEYEKHCIGYGTDQIGYEQSEDCLYLNVIRPRGYENKSLPVAIWIHGGGFAQGGAPDRRYNLSFIVSNSVKINKPMVAVSIAYRLGPFGFLNGKEISDAGAINVGLKDQRLALHWVKENIGAFGGDSEKITIWGESAGAASVGFHLTAFNGRDDKLFRAAIMESGGPVYYGELKQPREYQTQYDAVVSKVGCGNFTDSIKCLRSVGIEKLNNLLNGTELSQASWNPAIDRDFVARYGSEQLKEGKFVHVPVIVGANSDEGAGFSDAGIDTKNDLINSINETGAWPPPILDSLISAYVDSNTSDYLIPASSTLGGDITLPLPLGAFWRKSAAFSGDFNFIAARRLTCATWAAADLDTYCYRFNTIPNGTRFPFGSTHFSEVAFVFDNLNGEGYAVNPFGGKPEGYAKLATLMSKSWASFVSDLDPNSWHGREGLVEGEKEWPRYEVEGREAIVFEGNRTSYLECDNYREKGMRVLNENWAVIHR</sequence>
<evidence type="ECO:0000256" key="2">
    <source>
        <dbReference type="ARBA" id="ARBA00022801"/>
    </source>
</evidence>
<dbReference type="PROSITE" id="PS00122">
    <property type="entry name" value="CARBOXYLESTERASE_B_1"/>
    <property type="match status" value="1"/>
</dbReference>
<dbReference type="SUPFAM" id="SSF53474">
    <property type="entry name" value="alpha/beta-Hydrolases"/>
    <property type="match status" value="1"/>
</dbReference>
<feature type="chain" id="PRO_5009362732" description="Carboxylic ester hydrolase" evidence="3">
    <location>
        <begin position="22"/>
        <end position="569"/>
    </location>
</feature>
<evidence type="ECO:0000313" key="5">
    <source>
        <dbReference type="EMBL" id="CZT07110.1"/>
    </source>
</evidence>
<evidence type="ECO:0000313" key="6">
    <source>
        <dbReference type="Proteomes" id="UP000178912"/>
    </source>
</evidence>
<dbReference type="PROSITE" id="PS00941">
    <property type="entry name" value="CARBOXYLESTERASE_B_2"/>
    <property type="match status" value="1"/>
</dbReference>
<dbReference type="PANTHER" id="PTHR43918:SF4">
    <property type="entry name" value="CARBOXYLIC ESTER HYDROLASE"/>
    <property type="match status" value="1"/>
</dbReference>
<keyword evidence="6" id="KW-1185">Reference proteome</keyword>
<feature type="signal peptide" evidence="3">
    <location>
        <begin position="1"/>
        <end position="21"/>
    </location>
</feature>
<organism evidence="5 6">
    <name type="scientific">Rhynchosporium agropyri</name>
    <dbReference type="NCBI Taxonomy" id="914238"/>
    <lineage>
        <taxon>Eukaryota</taxon>
        <taxon>Fungi</taxon>
        <taxon>Dikarya</taxon>
        <taxon>Ascomycota</taxon>
        <taxon>Pezizomycotina</taxon>
        <taxon>Leotiomycetes</taxon>
        <taxon>Helotiales</taxon>
        <taxon>Ploettnerulaceae</taxon>
        <taxon>Rhynchosporium</taxon>
    </lineage>
</organism>